<protein>
    <submittedName>
        <fullName evidence="7">PLP-dependent aminotransferase family protein</fullName>
    </submittedName>
</protein>
<dbReference type="Pfam" id="PF00155">
    <property type="entry name" value="Aminotran_1_2"/>
    <property type="match status" value="1"/>
</dbReference>
<keyword evidence="2" id="KW-0663">Pyridoxal phosphate</keyword>
<gene>
    <name evidence="7" type="ORF">Q2T77_36260</name>
</gene>
<sequence length="480" mass="52096">MFLQFDGNGVLYAQLARALKRAILHGQLKAGAALPATRVLAAELGLSRNTVLTAYEMLCAEQLTVARVGSGTFVATPAVLGDRPSIKAQVPPQTRYAARLRGLPALTIRRVAHRLRYDLHYGEPLVDPPLVSAWRRELSQAVGARDWGYPPSIGLRVLRQAISEYLARRRGVVCDTDDVVIVSGTQQAVSLLARVLIDEGSVVAIEDPGYELASRALQAHGARLLPVKVDAEGLRVEVLPRGSSVRMVLVTPSHQFPSGAVMSLARRTALLEYAAQRGCWVVEDDYDSEFRHDGVAIPALRSIDAHDRVIYVGSFSKVLFPGLRLGYVVCPRGVRDDLVAAKLHDDLGCGSIEQAALAELIQSGAFDRHLRHASAELRRRRATLLDGLREHCSKHLVVNDSRAGMHVVGWLPGWTSRQVEALAAHAAERGLGLHPIAPHYRRQPAPQGLLLGYAALSAKQLRAATALLGECLGKIADQTP</sequence>
<evidence type="ECO:0000256" key="4">
    <source>
        <dbReference type="ARBA" id="ARBA00023125"/>
    </source>
</evidence>
<dbReference type="InterPro" id="IPR051446">
    <property type="entry name" value="HTH_trans_reg/aminotransferase"/>
</dbReference>
<dbReference type="EMBL" id="JAUKVY010000046">
    <property type="protein sequence ID" value="MDO1537703.1"/>
    <property type="molecule type" value="Genomic_DNA"/>
</dbReference>
<reference evidence="7" key="1">
    <citation type="submission" date="2023-06" db="EMBL/GenBank/DDBJ databases">
        <authorList>
            <person name="Jiang Y."/>
            <person name="Liu Q."/>
        </authorList>
    </citation>
    <scope>NUCLEOTIDE SEQUENCE</scope>
    <source>
        <strain evidence="7">CGMCC 1.12090</strain>
    </source>
</reference>
<evidence type="ECO:0000313" key="7">
    <source>
        <dbReference type="EMBL" id="MDO1537703.1"/>
    </source>
</evidence>
<dbReference type="Gene3D" id="3.40.640.10">
    <property type="entry name" value="Type I PLP-dependent aspartate aminotransferase-like (Major domain)"/>
    <property type="match status" value="1"/>
</dbReference>
<dbReference type="CDD" id="cd07377">
    <property type="entry name" value="WHTH_GntR"/>
    <property type="match status" value="1"/>
</dbReference>
<feature type="domain" description="HTH gntR-type" evidence="6">
    <location>
        <begin position="9"/>
        <end position="77"/>
    </location>
</feature>
<dbReference type="PANTHER" id="PTHR46577">
    <property type="entry name" value="HTH-TYPE TRANSCRIPTIONAL REGULATORY PROTEIN GABR"/>
    <property type="match status" value="1"/>
</dbReference>
<dbReference type="SUPFAM" id="SSF46785">
    <property type="entry name" value="Winged helix' DNA-binding domain"/>
    <property type="match status" value="1"/>
</dbReference>
<dbReference type="GO" id="GO:0008483">
    <property type="term" value="F:transaminase activity"/>
    <property type="evidence" value="ECO:0007669"/>
    <property type="project" value="UniProtKB-KW"/>
</dbReference>
<dbReference type="InterPro" id="IPR036390">
    <property type="entry name" value="WH_DNA-bd_sf"/>
</dbReference>
<dbReference type="InterPro" id="IPR036388">
    <property type="entry name" value="WH-like_DNA-bd_sf"/>
</dbReference>
<evidence type="ECO:0000313" key="8">
    <source>
        <dbReference type="Proteomes" id="UP001169027"/>
    </source>
</evidence>
<keyword evidence="7" id="KW-0808">Transferase</keyword>
<evidence type="ECO:0000256" key="2">
    <source>
        <dbReference type="ARBA" id="ARBA00022898"/>
    </source>
</evidence>
<keyword evidence="3" id="KW-0805">Transcription regulation</keyword>
<evidence type="ECO:0000256" key="1">
    <source>
        <dbReference type="ARBA" id="ARBA00005384"/>
    </source>
</evidence>
<dbReference type="PANTHER" id="PTHR46577:SF1">
    <property type="entry name" value="HTH-TYPE TRANSCRIPTIONAL REGULATORY PROTEIN GABR"/>
    <property type="match status" value="1"/>
</dbReference>
<keyword evidence="7" id="KW-0032">Aminotransferase</keyword>
<dbReference type="InterPro" id="IPR004839">
    <property type="entry name" value="Aminotransferase_I/II_large"/>
</dbReference>
<dbReference type="InterPro" id="IPR015421">
    <property type="entry name" value="PyrdxlP-dep_Trfase_major"/>
</dbReference>
<dbReference type="SUPFAM" id="SSF53383">
    <property type="entry name" value="PLP-dependent transferases"/>
    <property type="match status" value="1"/>
</dbReference>
<dbReference type="PROSITE" id="PS50949">
    <property type="entry name" value="HTH_GNTR"/>
    <property type="match status" value="1"/>
</dbReference>
<proteinExistence type="inferred from homology"/>
<dbReference type="Pfam" id="PF00392">
    <property type="entry name" value="GntR"/>
    <property type="match status" value="1"/>
</dbReference>
<dbReference type="InterPro" id="IPR015424">
    <property type="entry name" value="PyrdxlP-dep_Trfase"/>
</dbReference>
<organism evidence="7 8">
    <name type="scientific">Variovorax ginsengisoli</name>
    <dbReference type="NCBI Taxonomy" id="363844"/>
    <lineage>
        <taxon>Bacteria</taxon>
        <taxon>Pseudomonadati</taxon>
        <taxon>Pseudomonadota</taxon>
        <taxon>Betaproteobacteria</taxon>
        <taxon>Burkholderiales</taxon>
        <taxon>Comamonadaceae</taxon>
        <taxon>Variovorax</taxon>
    </lineage>
</organism>
<dbReference type="Proteomes" id="UP001169027">
    <property type="component" value="Unassembled WGS sequence"/>
</dbReference>
<dbReference type="RefSeq" id="WP_301816140.1">
    <property type="nucleotide sequence ID" value="NZ_JAUJZH010000046.1"/>
</dbReference>
<accession>A0ABT8SFJ6</accession>
<comment type="similarity">
    <text evidence="1">In the C-terminal section; belongs to the class-I pyridoxal-phosphate-dependent aminotransferase family.</text>
</comment>
<dbReference type="SMART" id="SM00345">
    <property type="entry name" value="HTH_GNTR"/>
    <property type="match status" value="1"/>
</dbReference>
<evidence type="ECO:0000256" key="5">
    <source>
        <dbReference type="ARBA" id="ARBA00023163"/>
    </source>
</evidence>
<keyword evidence="4" id="KW-0238">DNA-binding</keyword>
<comment type="caution">
    <text evidence="7">The sequence shown here is derived from an EMBL/GenBank/DDBJ whole genome shotgun (WGS) entry which is preliminary data.</text>
</comment>
<dbReference type="InterPro" id="IPR000524">
    <property type="entry name" value="Tscrpt_reg_HTH_GntR"/>
</dbReference>
<name>A0ABT8SFJ6_9BURK</name>
<keyword evidence="8" id="KW-1185">Reference proteome</keyword>
<keyword evidence="5" id="KW-0804">Transcription</keyword>
<evidence type="ECO:0000259" key="6">
    <source>
        <dbReference type="PROSITE" id="PS50949"/>
    </source>
</evidence>
<dbReference type="CDD" id="cd00609">
    <property type="entry name" value="AAT_like"/>
    <property type="match status" value="1"/>
</dbReference>
<dbReference type="Gene3D" id="1.10.10.10">
    <property type="entry name" value="Winged helix-like DNA-binding domain superfamily/Winged helix DNA-binding domain"/>
    <property type="match status" value="1"/>
</dbReference>
<evidence type="ECO:0000256" key="3">
    <source>
        <dbReference type="ARBA" id="ARBA00023015"/>
    </source>
</evidence>